<dbReference type="InterPro" id="IPR035979">
    <property type="entry name" value="RBD_domain_sf"/>
</dbReference>
<keyword evidence="1" id="KW-0677">Repeat</keyword>
<dbReference type="InterPro" id="IPR000504">
    <property type="entry name" value="RRM_dom"/>
</dbReference>
<accession>A0A7J7JYR3</accession>
<proteinExistence type="predicted"/>
<keyword evidence="2 3" id="KW-0694">RNA-binding</keyword>
<dbReference type="Proteomes" id="UP000593567">
    <property type="component" value="Unassembled WGS sequence"/>
</dbReference>
<evidence type="ECO:0000259" key="4">
    <source>
        <dbReference type="PROSITE" id="PS50102"/>
    </source>
</evidence>
<dbReference type="SUPFAM" id="SSF54928">
    <property type="entry name" value="RNA-binding domain, RBD"/>
    <property type="match status" value="2"/>
</dbReference>
<dbReference type="InterPro" id="IPR012677">
    <property type="entry name" value="Nucleotide-bd_a/b_plait_sf"/>
</dbReference>
<dbReference type="SMART" id="SM00360">
    <property type="entry name" value="RRM"/>
    <property type="match status" value="2"/>
</dbReference>
<dbReference type="Pfam" id="PF00076">
    <property type="entry name" value="RRM_1"/>
    <property type="match status" value="2"/>
</dbReference>
<keyword evidence="6" id="KW-1185">Reference proteome</keyword>
<dbReference type="PANTHER" id="PTHR48032">
    <property type="entry name" value="RNA-BINDING PROTEIN MUSASHI HOMOLOG RBP6"/>
    <property type="match status" value="1"/>
</dbReference>
<sequence length="206" mass="23307">MAEGDQAEHLRKLFIGGLSPKTDDDSLRSYFSKYGVITDCIVMKDNQTKRSRGFGFVTFEDSSAVDKIQNERPHNLDDKSVDTKRVVPKSEQTSLDRSTVNKIFVGGLKDPITEQDMQTFFSQFGSVDKVETFMDKETNKRKGFAFVTFTDFDAVDKCYLYATSQPYRKVNIQGIKVEVKKARSPNDLKNNQGGSGGYNRYWGSVT</sequence>
<evidence type="ECO:0000313" key="6">
    <source>
        <dbReference type="Proteomes" id="UP000593567"/>
    </source>
</evidence>
<reference evidence="5" key="1">
    <citation type="submission" date="2020-06" db="EMBL/GenBank/DDBJ databases">
        <title>Draft genome of Bugula neritina, a colonial animal packing powerful symbionts and potential medicines.</title>
        <authorList>
            <person name="Rayko M."/>
        </authorList>
    </citation>
    <scope>NUCLEOTIDE SEQUENCE [LARGE SCALE GENOMIC DNA]</scope>
    <source>
        <strain evidence="5">Kwan_BN1</strain>
    </source>
</reference>
<evidence type="ECO:0000256" key="1">
    <source>
        <dbReference type="ARBA" id="ARBA00022737"/>
    </source>
</evidence>
<evidence type="ECO:0000313" key="5">
    <source>
        <dbReference type="EMBL" id="KAF6031097.1"/>
    </source>
</evidence>
<protein>
    <submittedName>
        <fullName evidence="5">Hrp-1</fullName>
    </submittedName>
</protein>
<gene>
    <name evidence="5" type="ORF">EB796_010573</name>
</gene>
<organism evidence="5 6">
    <name type="scientific">Bugula neritina</name>
    <name type="common">Brown bryozoan</name>
    <name type="synonym">Sertularia neritina</name>
    <dbReference type="NCBI Taxonomy" id="10212"/>
    <lineage>
        <taxon>Eukaryota</taxon>
        <taxon>Metazoa</taxon>
        <taxon>Spiralia</taxon>
        <taxon>Lophotrochozoa</taxon>
        <taxon>Bryozoa</taxon>
        <taxon>Gymnolaemata</taxon>
        <taxon>Cheilostomatida</taxon>
        <taxon>Flustrina</taxon>
        <taxon>Buguloidea</taxon>
        <taxon>Bugulidae</taxon>
        <taxon>Bugula</taxon>
    </lineage>
</organism>
<dbReference type="OrthoDB" id="1875751at2759"/>
<feature type="domain" description="RRM" evidence="4">
    <location>
        <begin position="11"/>
        <end position="93"/>
    </location>
</feature>
<dbReference type="GO" id="GO:0006417">
    <property type="term" value="P:regulation of translation"/>
    <property type="evidence" value="ECO:0007669"/>
    <property type="project" value="TreeGrafter"/>
</dbReference>
<evidence type="ECO:0000256" key="3">
    <source>
        <dbReference type="PROSITE-ProRule" id="PRU00176"/>
    </source>
</evidence>
<dbReference type="FunFam" id="3.30.70.330:FF:000040">
    <property type="entry name" value="Heterogeneous nuclear ribonucleoprotein A2/B1"/>
    <property type="match status" value="1"/>
</dbReference>
<dbReference type="GO" id="GO:0003729">
    <property type="term" value="F:mRNA binding"/>
    <property type="evidence" value="ECO:0007669"/>
    <property type="project" value="TreeGrafter"/>
</dbReference>
<dbReference type="EMBL" id="VXIV02001638">
    <property type="protein sequence ID" value="KAF6031097.1"/>
    <property type="molecule type" value="Genomic_DNA"/>
</dbReference>
<dbReference type="PROSITE" id="PS50102">
    <property type="entry name" value="RRM"/>
    <property type="match status" value="2"/>
</dbReference>
<dbReference type="PANTHER" id="PTHR48032:SF6">
    <property type="entry name" value="RNA-BINDING (RRM_RBD_RNP MOTIFS) FAMILY PROTEIN"/>
    <property type="match status" value="1"/>
</dbReference>
<dbReference type="AlphaFoldDB" id="A0A7J7JYR3"/>
<evidence type="ECO:0000256" key="2">
    <source>
        <dbReference type="ARBA" id="ARBA00022884"/>
    </source>
</evidence>
<feature type="domain" description="RRM" evidence="4">
    <location>
        <begin position="101"/>
        <end position="184"/>
    </location>
</feature>
<comment type="caution">
    <text evidence="5">The sequence shown here is derived from an EMBL/GenBank/DDBJ whole genome shotgun (WGS) entry which is preliminary data.</text>
</comment>
<dbReference type="Gene3D" id="3.30.70.330">
    <property type="match status" value="2"/>
</dbReference>
<name>A0A7J7JYR3_BUGNE</name>